<dbReference type="InterPro" id="IPR016874">
    <property type="entry name" value="TcmP-like"/>
</dbReference>
<dbReference type="InterPro" id="IPR029063">
    <property type="entry name" value="SAM-dependent_MTases_sf"/>
</dbReference>
<protein>
    <submittedName>
        <fullName evidence="3">Class I SAM-dependent methyltransferase</fullName>
    </submittedName>
</protein>
<keyword evidence="1 3" id="KW-0489">Methyltransferase</keyword>
<name>A0A9X0RCI0_VIBME</name>
<evidence type="ECO:0000256" key="1">
    <source>
        <dbReference type="ARBA" id="ARBA00022603"/>
    </source>
</evidence>
<dbReference type="PIRSF" id="PIRSF028177">
    <property type="entry name" value="Polyketide_synth_Omtfrase_TcmP"/>
    <property type="match status" value="1"/>
</dbReference>
<comment type="caution">
    <text evidence="3">The sequence shown here is derived from an EMBL/GenBank/DDBJ whole genome shotgun (WGS) entry which is preliminary data.</text>
</comment>
<evidence type="ECO:0000256" key="2">
    <source>
        <dbReference type="ARBA" id="ARBA00022679"/>
    </source>
</evidence>
<dbReference type="AlphaFoldDB" id="A0A9X0RCI0"/>
<dbReference type="SUPFAM" id="SSF53335">
    <property type="entry name" value="S-adenosyl-L-methionine-dependent methyltransferases"/>
    <property type="match status" value="1"/>
</dbReference>
<accession>A0A9X0RCI0</accession>
<sequence>MIMPSKYTHSSPRYQVPTRLLQPLWLRSRESFIDDGLVYDPIAARACQRCHLAPDCLAGDIPQKQLLHVTLARLCDQQIHHFLATHPDGWIINVGAGLDTRFYRVDNGRCHWVEVDVSEHLLWRQKLFHRSERYQHCCGSVDNLDWLERLIIPDSAPVLILCEHALLDCHAKQISSFIRALGLHFVNARACLVLAGDKTMTRLGQKMGSGHYQHGFAKPDQAILNALPWAHSALLLSPLDRHCHRWKLWQRLVSKINGFKHRLTPVVVQVRW</sequence>
<dbReference type="PANTHER" id="PTHR43619:SF2">
    <property type="entry name" value="S-ADENOSYL-L-METHIONINE-DEPENDENT METHYLTRANSFERASES SUPERFAMILY PROTEIN"/>
    <property type="match status" value="1"/>
</dbReference>
<dbReference type="GO" id="GO:0008168">
    <property type="term" value="F:methyltransferase activity"/>
    <property type="evidence" value="ECO:0007669"/>
    <property type="project" value="UniProtKB-KW"/>
</dbReference>
<gene>
    <name evidence="3" type="ORF">H8Q88_16195</name>
</gene>
<dbReference type="Gene3D" id="3.40.50.150">
    <property type="entry name" value="Vaccinia Virus protein VP39"/>
    <property type="match status" value="1"/>
</dbReference>
<organism evidence="3 4">
    <name type="scientific">Vibrio metschnikovii</name>
    <dbReference type="NCBI Taxonomy" id="28172"/>
    <lineage>
        <taxon>Bacteria</taxon>
        <taxon>Pseudomonadati</taxon>
        <taxon>Pseudomonadota</taxon>
        <taxon>Gammaproteobacteria</taxon>
        <taxon>Vibrionales</taxon>
        <taxon>Vibrionaceae</taxon>
        <taxon>Vibrio</taxon>
    </lineage>
</organism>
<dbReference type="Pfam" id="PF04072">
    <property type="entry name" value="LCM"/>
    <property type="match status" value="1"/>
</dbReference>
<dbReference type="RefSeq" id="WP_186461054.1">
    <property type="nucleotide sequence ID" value="NZ_JACNMH010000016.1"/>
</dbReference>
<dbReference type="Proteomes" id="UP000615796">
    <property type="component" value="Unassembled WGS sequence"/>
</dbReference>
<evidence type="ECO:0000313" key="3">
    <source>
        <dbReference type="EMBL" id="MBC5852446.1"/>
    </source>
</evidence>
<dbReference type="PANTHER" id="PTHR43619">
    <property type="entry name" value="S-ADENOSYL-L-METHIONINE-DEPENDENT METHYLTRANSFERASE YKTD-RELATED"/>
    <property type="match status" value="1"/>
</dbReference>
<proteinExistence type="predicted"/>
<dbReference type="InterPro" id="IPR007213">
    <property type="entry name" value="Ppm1/Ppm2/Tcmp"/>
</dbReference>
<keyword evidence="2" id="KW-0808">Transferase</keyword>
<evidence type="ECO:0000313" key="4">
    <source>
        <dbReference type="Proteomes" id="UP000615796"/>
    </source>
</evidence>
<keyword evidence="4" id="KW-1185">Reference proteome</keyword>
<dbReference type="EMBL" id="JACRUP010000013">
    <property type="protein sequence ID" value="MBC5852446.1"/>
    <property type="molecule type" value="Genomic_DNA"/>
</dbReference>
<reference evidence="3" key="1">
    <citation type="submission" date="2020-08" db="EMBL/GenBank/DDBJ databases">
        <title>Genome Sequencing and Pan-Genome Analysis of Migratory bird Vibrio Strains, Inner Mongolia.</title>
        <authorList>
            <person name="Zheng L."/>
        </authorList>
    </citation>
    <scope>NUCLEOTIDE SEQUENCE</scope>
    <source>
        <strain evidence="3">M13F</strain>
    </source>
</reference>
<dbReference type="GO" id="GO:0032259">
    <property type="term" value="P:methylation"/>
    <property type="evidence" value="ECO:0007669"/>
    <property type="project" value="UniProtKB-KW"/>
</dbReference>